<keyword evidence="1" id="KW-0732">Signal</keyword>
<name>A0A318UR90_9GAMM</name>
<organism evidence="2 3">
    <name type="scientific">Marinomonas alcarazii</name>
    <dbReference type="NCBI Taxonomy" id="491949"/>
    <lineage>
        <taxon>Bacteria</taxon>
        <taxon>Pseudomonadati</taxon>
        <taxon>Pseudomonadota</taxon>
        <taxon>Gammaproteobacteria</taxon>
        <taxon>Oceanospirillales</taxon>
        <taxon>Oceanospirillaceae</taxon>
        <taxon>Marinomonas</taxon>
    </lineage>
</organism>
<evidence type="ECO:0000313" key="2">
    <source>
        <dbReference type="EMBL" id="PYF77947.1"/>
    </source>
</evidence>
<comment type="caution">
    <text evidence="2">The sequence shown here is derived from an EMBL/GenBank/DDBJ whole genome shotgun (WGS) entry which is preliminary data.</text>
</comment>
<protein>
    <submittedName>
        <fullName evidence="2">Type VI secretion system protein VasD</fullName>
    </submittedName>
</protein>
<evidence type="ECO:0000313" key="3">
    <source>
        <dbReference type="Proteomes" id="UP000247551"/>
    </source>
</evidence>
<accession>A0A318UR90</accession>
<dbReference type="PANTHER" id="PTHR37625">
    <property type="entry name" value="OUTER MEMBRANE LIPOPROTEIN-RELATED"/>
    <property type="match status" value="1"/>
</dbReference>
<gene>
    <name evidence="2" type="ORF">DFP75_11510</name>
</gene>
<dbReference type="InterPro" id="IPR038706">
    <property type="entry name" value="Type_VI_SciN-like_sf"/>
</dbReference>
<dbReference type="EMBL" id="QKLW01000015">
    <property type="protein sequence ID" value="PYF77947.1"/>
    <property type="molecule type" value="Genomic_DNA"/>
</dbReference>
<dbReference type="Gene3D" id="2.60.40.4150">
    <property type="entry name" value="Type VI secretion system, lipoprotein SciN"/>
    <property type="match status" value="1"/>
</dbReference>
<dbReference type="PROSITE" id="PS51257">
    <property type="entry name" value="PROKAR_LIPOPROTEIN"/>
    <property type="match status" value="1"/>
</dbReference>
<dbReference type="InterPro" id="IPR017734">
    <property type="entry name" value="T6SS_SciN"/>
</dbReference>
<reference evidence="2 3" key="1">
    <citation type="submission" date="2018-06" db="EMBL/GenBank/DDBJ databases">
        <title>Genomic Encyclopedia of Type Strains, Phase III (KMG-III): the genomes of soil and plant-associated and newly described type strains.</title>
        <authorList>
            <person name="Whitman W."/>
        </authorList>
    </citation>
    <scope>NUCLEOTIDE SEQUENCE [LARGE SCALE GENOMIC DNA]</scope>
    <source>
        <strain evidence="2 3">CECT 7730</strain>
    </source>
</reference>
<evidence type="ECO:0000256" key="1">
    <source>
        <dbReference type="SAM" id="SignalP"/>
    </source>
</evidence>
<feature type="chain" id="PRO_5016289089" evidence="1">
    <location>
        <begin position="29"/>
        <end position="171"/>
    </location>
</feature>
<dbReference type="Proteomes" id="UP000247551">
    <property type="component" value="Unassembled WGS sequence"/>
</dbReference>
<dbReference type="NCBIfam" id="TIGR03352">
    <property type="entry name" value="VI_chp_3"/>
    <property type="match status" value="1"/>
</dbReference>
<dbReference type="Pfam" id="PF12790">
    <property type="entry name" value="T6SS-SciN"/>
    <property type="match status" value="1"/>
</dbReference>
<feature type="signal peptide" evidence="1">
    <location>
        <begin position="1"/>
        <end position="28"/>
    </location>
</feature>
<dbReference type="PANTHER" id="PTHR37625:SF5">
    <property type="entry name" value="LIPOPROTEIN"/>
    <property type="match status" value="1"/>
</dbReference>
<keyword evidence="3" id="KW-1185">Reference proteome</keyword>
<proteinExistence type="predicted"/>
<dbReference type="AlphaFoldDB" id="A0A318UR90"/>
<sequence>MIRNYVRSMLNNRMLKVFTPFLIMVFLAGCSSSPTVDPSEQLTRITFSLFAGKEVNAGESGVAAPVEIQVYELVDDSMLMSADFDMINKDYEEALKNNFIKTYDYVLTPEQFKFVGDFEIDPETNYIGVVAKFAEPDKSDWKKAVKILNRGRVYHLLMYFNGYEIKLEKVE</sequence>